<accession>A0AAU9EBT6</accession>
<dbReference type="SUPFAM" id="SSF159594">
    <property type="entry name" value="XCC0632-like"/>
    <property type="match status" value="1"/>
</dbReference>
<evidence type="ECO:0000313" key="2">
    <source>
        <dbReference type="EMBL" id="BEQ13445.1"/>
    </source>
</evidence>
<evidence type="ECO:0000259" key="1">
    <source>
        <dbReference type="Pfam" id="PF03886"/>
    </source>
</evidence>
<dbReference type="EMBL" id="AP028679">
    <property type="protein sequence ID" value="BEQ13445.1"/>
    <property type="molecule type" value="Genomic_DNA"/>
</dbReference>
<dbReference type="Pfam" id="PF03886">
    <property type="entry name" value="ABC_trans_aux"/>
    <property type="match status" value="1"/>
</dbReference>
<keyword evidence="3" id="KW-1185">Reference proteome</keyword>
<proteinExistence type="predicted"/>
<reference evidence="3" key="1">
    <citation type="journal article" date="2023" name="Arch. Microbiol.">
        <title>Desulfoferula mesophilus gen. nov. sp. nov., a mesophilic sulfate-reducing bacterium isolated from a brackish lake sediment.</title>
        <authorList>
            <person name="Watanabe T."/>
            <person name="Yabe T."/>
            <person name="Tsuji J.M."/>
            <person name="Fukui M."/>
        </authorList>
    </citation>
    <scope>NUCLEOTIDE SEQUENCE [LARGE SCALE GENOMIC DNA]</scope>
    <source>
        <strain evidence="3">12FAK</strain>
    </source>
</reference>
<sequence length="204" mass="22419">METAMNKKTIGALALFSVLILAGCASSPPSKFYMLNPIAPKDATSQYKADLGGKMISIGPVTVPAYVNRPQMVERVSPEELRLLEFNRWAEPVDKAVILTLQDNLNELLGKKGYTFFKWNEFKQSNYQLIVQVTRLDGAPGGKFGLTARWSVLGGDNHKLLLFQGCRIIIDVPGSSPKDLVTAHSEALADLSRRIATSLQETLP</sequence>
<dbReference type="Gene3D" id="3.40.50.10610">
    <property type="entry name" value="ABC-type transport auxiliary lipoprotein component"/>
    <property type="match status" value="1"/>
</dbReference>
<evidence type="ECO:0000313" key="3">
    <source>
        <dbReference type="Proteomes" id="UP001366166"/>
    </source>
</evidence>
<name>A0AAU9EBT6_9BACT</name>
<dbReference type="InterPro" id="IPR005586">
    <property type="entry name" value="ABC_trans_aux"/>
</dbReference>
<keyword evidence="2" id="KW-0449">Lipoprotein</keyword>
<feature type="domain" description="ABC-type transport auxiliary lipoprotein component" evidence="1">
    <location>
        <begin position="33"/>
        <end position="196"/>
    </location>
</feature>
<dbReference type="PROSITE" id="PS51257">
    <property type="entry name" value="PROKAR_LIPOPROTEIN"/>
    <property type="match status" value="1"/>
</dbReference>
<organism evidence="2 3">
    <name type="scientific">Desulfoferula mesophila</name>
    <dbReference type="NCBI Taxonomy" id="3058419"/>
    <lineage>
        <taxon>Bacteria</taxon>
        <taxon>Pseudomonadati</taxon>
        <taxon>Thermodesulfobacteriota</taxon>
        <taxon>Desulfarculia</taxon>
        <taxon>Desulfarculales</taxon>
        <taxon>Desulfarculaceae</taxon>
        <taxon>Desulfoferula</taxon>
    </lineage>
</organism>
<dbReference type="Proteomes" id="UP001366166">
    <property type="component" value="Chromosome"/>
</dbReference>
<gene>
    <name evidence="2" type="ORF">FAK_05110</name>
</gene>
<protein>
    <submittedName>
        <fullName evidence="2">Lipoprotein</fullName>
    </submittedName>
</protein>
<dbReference type="KEGG" id="dmp:FAK_05110"/>
<dbReference type="AlphaFoldDB" id="A0AAU9EBT6"/>